<proteinExistence type="predicted"/>
<name>A0A0J9ENS3_AJEDA</name>
<feature type="compositionally biased region" description="Polar residues" evidence="1">
    <location>
        <begin position="1"/>
        <end position="20"/>
    </location>
</feature>
<dbReference type="EMBL" id="GG749430">
    <property type="protein sequence ID" value="KMW67696.1"/>
    <property type="molecule type" value="Genomic_DNA"/>
</dbReference>
<evidence type="ECO:0000256" key="1">
    <source>
        <dbReference type="SAM" id="MobiDB-lite"/>
    </source>
</evidence>
<dbReference type="AlphaFoldDB" id="A0A0J9ENS3"/>
<feature type="region of interest" description="Disordered" evidence="1">
    <location>
        <begin position="1"/>
        <end position="21"/>
    </location>
</feature>
<evidence type="ECO:0000313" key="2">
    <source>
        <dbReference type="EMBL" id="KMW67696.1"/>
    </source>
</evidence>
<gene>
    <name evidence="2" type="ORF">BDDG_12255</name>
</gene>
<protein>
    <submittedName>
        <fullName evidence="2">Uncharacterized protein</fullName>
    </submittedName>
</protein>
<reference evidence="2" key="1">
    <citation type="submission" date="2010-03" db="EMBL/GenBank/DDBJ databases">
        <title>Annotation of Blastomyces dermatitidis strain ATCC 18188.</title>
        <authorList>
            <consortium name="The Broad Institute Genome Sequencing Platform"/>
            <consortium name="Broad Institute Genome Sequencing Center for Infectious Disease."/>
            <person name="Cuomo C."/>
            <person name="Klein B."/>
            <person name="Sullivan T."/>
            <person name="Heitman J."/>
            <person name="Young S."/>
            <person name="Zeng Q."/>
            <person name="Gargeya S."/>
            <person name="Alvarado L."/>
            <person name="Berlin A.M."/>
            <person name="Chapman S.B."/>
            <person name="Chen Z."/>
            <person name="Freedman E."/>
            <person name="Gellesch M."/>
            <person name="Goldberg J."/>
            <person name="Griggs A."/>
            <person name="Gujja S."/>
            <person name="Heilman E."/>
            <person name="Heiman D."/>
            <person name="Howarth C."/>
            <person name="Mehta T."/>
            <person name="Neiman D."/>
            <person name="Pearson M."/>
            <person name="Roberts A."/>
            <person name="Saif S."/>
            <person name="Shea T."/>
            <person name="Shenoy N."/>
            <person name="Sisk P."/>
            <person name="Stolte C."/>
            <person name="Sykes S."/>
            <person name="White J."/>
            <person name="Yandava C."/>
            <person name="Haas B."/>
            <person name="Nusbaum C."/>
            <person name="Birren B."/>
        </authorList>
    </citation>
    <scope>NUCLEOTIDE SEQUENCE</scope>
    <source>
        <strain evidence="2">ATCC 18188</strain>
    </source>
</reference>
<sequence length="112" mass="12396">MKKSQNSADSTQQYSEQGSDVLQERNYRLSFSESLFLKSSSSQIPLQMITQSHTSLRNDISLQGTVTTVTAVKEAEEEEDVIMRVILSQLIDITVFTFNLAFLVATEAAAAS</sequence>
<accession>A0A0J9ENS3</accession>
<organism evidence="2">
    <name type="scientific">Ajellomyces dermatitidis (strain ATCC 18188 / CBS 674.68)</name>
    <name type="common">Blastomyces dermatitidis</name>
    <dbReference type="NCBI Taxonomy" id="653446"/>
    <lineage>
        <taxon>Eukaryota</taxon>
        <taxon>Fungi</taxon>
        <taxon>Dikarya</taxon>
        <taxon>Ascomycota</taxon>
        <taxon>Pezizomycotina</taxon>
        <taxon>Eurotiomycetes</taxon>
        <taxon>Eurotiomycetidae</taxon>
        <taxon>Onygenales</taxon>
        <taxon>Ajellomycetaceae</taxon>
        <taxon>Blastomyces</taxon>
    </lineage>
</organism>
<dbReference type="Proteomes" id="UP000007802">
    <property type="component" value="Unassembled WGS sequence"/>
</dbReference>